<dbReference type="SFLD" id="SFLDG01138">
    <property type="entry name" value="C1.6.2:_Deoxy-d-mannose-octulo"/>
    <property type="match status" value="1"/>
</dbReference>
<comment type="pathway">
    <text evidence="3">Amino-sugar metabolism; N-acetylneuraminate metabolism.</text>
</comment>
<organism evidence="12 13">
    <name type="scientific">Microlunatus panaciterrae</name>
    <dbReference type="NCBI Taxonomy" id="400768"/>
    <lineage>
        <taxon>Bacteria</taxon>
        <taxon>Bacillati</taxon>
        <taxon>Actinomycetota</taxon>
        <taxon>Actinomycetes</taxon>
        <taxon>Propionibacteriales</taxon>
        <taxon>Propionibacteriaceae</taxon>
        <taxon>Microlunatus</taxon>
    </lineage>
</organism>
<keyword evidence="8" id="KW-0479">Metal-binding</keyword>
<comment type="caution">
    <text evidence="12">The sequence shown here is derived from an EMBL/GenBank/DDBJ whole genome shotgun (WGS) entry which is preliminary data.</text>
</comment>
<evidence type="ECO:0000256" key="5">
    <source>
        <dbReference type="ARBA" id="ARBA00010726"/>
    </source>
</evidence>
<dbReference type="InterPro" id="IPR029044">
    <property type="entry name" value="Nucleotide-diphossugar_trans"/>
</dbReference>
<evidence type="ECO:0000256" key="1">
    <source>
        <dbReference type="ARBA" id="ARBA00001862"/>
    </source>
</evidence>
<comment type="subunit">
    <text evidence="6">Homotetramer.</text>
</comment>
<dbReference type="EMBL" id="JAFBCF010000001">
    <property type="protein sequence ID" value="MBM7797358.1"/>
    <property type="molecule type" value="Genomic_DNA"/>
</dbReference>
<evidence type="ECO:0000256" key="2">
    <source>
        <dbReference type="ARBA" id="ARBA00001946"/>
    </source>
</evidence>
<protein>
    <recommendedName>
        <fullName evidence="7">N-acylneuraminate cytidylyltransferase</fullName>
        <ecNumber evidence="7">2.7.7.43</ecNumber>
    </recommendedName>
</protein>
<evidence type="ECO:0000256" key="7">
    <source>
        <dbReference type="ARBA" id="ARBA00012491"/>
    </source>
</evidence>
<comment type="catalytic activity">
    <reaction evidence="1">
        <text>an N-acylneuraminate + CTP = a CMP-N-acyl-beta-neuraminate + diphosphate</text>
        <dbReference type="Rhea" id="RHEA:11344"/>
        <dbReference type="ChEBI" id="CHEBI:33019"/>
        <dbReference type="ChEBI" id="CHEBI:37563"/>
        <dbReference type="ChEBI" id="CHEBI:60073"/>
        <dbReference type="ChEBI" id="CHEBI:68671"/>
        <dbReference type="EC" id="2.7.7.43"/>
    </reaction>
</comment>
<dbReference type="InterPro" id="IPR003329">
    <property type="entry name" value="Cytidylyl_trans"/>
</dbReference>
<dbReference type="InterPro" id="IPR036412">
    <property type="entry name" value="HAD-like_sf"/>
</dbReference>
<keyword evidence="9" id="KW-0378">Hydrolase</keyword>
<dbReference type="PANTHER" id="PTHR21485:SF3">
    <property type="entry name" value="N-ACYLNEURAMINATE CYTIDYLYLTRANSFERASE"/>
    <property type="match status" value="1"/>
</dbReference>
<dbReference type="EC" id="2.7.7.43" evidence="7"/>
<dbReference type="PANTHER" id="PTHR21485">
    <property type="entry name" value="HAD SUPERFAMILY MEMBERS CMAS AND KDSC"/>
    <property type="match status" value="1"/>
</dbReference>
<dbReference type="InterPro" id="IPR050793">
    <property type="entry name" value="CMP-NeuNAc_synthase"/>
</dbReference>
<evidence type="ECO:0000256" key="10">
    <source>
        <dbReference type="ARBA" id="ARBA00022842"/>
    </source>
</evidence>
<accession>A0ABS2RF85</accession>
<dbReference type="RefSeq" id="WP_204916066.1">
    <property type="nucleotide sequence ID" value="NZ_BAAAQP010000003.1"/>
</dbReference>
<evidence type="ECO:0000256" key="3">
    <source>
        <dbReference type="ARBA" id="ARBA00005141"/>
    </source>
</evidence>
<comment type="similarity">
    <text evidence="5">Belongs to the CMP-NeuNAc synthase family.</text>
</comment>
<keyword evidence="10" id="KW-0460">Magnesium</keyword>
<dbReference type="SUPFAM" id="SSF56784">
    <property type="entry name" value="HAD-like"/>
    <property type="match status" value="1"/>
</dbReference>
<dbReference type="Proteomes" id="UP000704762">
    <property type="component" value="Unassembled WGS sequence"/>
</dbReference>
<dbReference type="SFLD" id="SFLDG01136">
    <property type="entry name" value="C1.6:_Phosphoserine_Phosphatas"/>
    <property type="match status" value="1"/>
</dbReference>
<comment type="similarity">
    <text evidence="4">Belongs to the KdsC family.</text>
</comment>
<evidence type="ECO:0000256" key="6">
    <source>
        <dbReference type="ARBA" id="ARBA00011881"/>
    </source>
</evidence>
<comment type="cofactor">
    <cofactor evidence="2">
        <name>Mg(2+)</name>
        <dbReference type="ChEBI" id="CHEBI:18420"/>
    </cofactor>
</comment>
<dbReference type="Pfam" id="PF02348">
    <property type="entry name" value="CTP_transf_3"/>
    <property type="match status" value="1"/>
</dbReference>
<dbReference type="GO" id="GO:0008781">
    <property type="term" value="F:N-acylneuraminate cytidylyltransferase activity"/>
    <property type="evidence" value="ECO:0007669"/>
    <property type="project" value="UniProtKB-EC"/>
</dbReference>
<name>A0ABS2RF85_9ACTN</name>
<keyword evidence="12" id="KW-0548">Nucleotidyltransferase</keyword>
<dbReference type="Gene3D" id="3.90.550.10">
    <property type="entry name" value="Spore Coat Polysaccharide Biosynthesis Protein SpsA, Chain A"/>
    <property type="match status" value="1"/>
</dbReference>
<evidence type="ECO:0000256" key="9">
    <source>
        <dbReference type="ARBA" id="ARBA00022801"/>
    </source>
</evidence>
<evidence type="ECO:0000256" key="4">
    <source>
        <dbReference type="ARBA" id="ARBA00005893"/>
    </source>
</evidence>
<keyword evidence="13" id="KW-1185">Reference proteome</keyword>
<sequence length="432" mass="45108">MRTVAVIPARGGSKGVPRKNLRLVGGRSLIERAVSACTEADLVDAVFVTTDDSAIAAAARRAGAQVIDRPGGLAGDAATSESALLHALEWLEARGSVFDVLLFVQCTSPFISPADLDSAVAKVISGSADTVLAGVETFEFLWRDVDPALSPGTGCVVGQNHDQTSRPRRQDRRPDFRETGAFYAMRTDGFRQHRHRFFGRIGIVPVQQLGSVEIDTADELALADAVAPLADAIAAPADSSAAVAEASAVMVGGWAGEGWAIDVDAIVTDFDGVHTDDTAYVDEGGRETVRVSRSDGLGIGEIRRSGVGFLILSKERNPVVTARAEKLGVAVLQGVDDKATALLGWLAARGVDPARTAYVGNDVNDLGALAVVGWPIAVPDAHPRVLAAARVVLERPGGRGAVRELCQRVLAAVEQAPAGPASSVVPLLSDVH</sequence>
<keyword evidence="12" id="KW-0808">Transferase</keyword>
<feature type="region of interest" description="Disordered" evidence="11">
    <location>
        <begin position="153"/>
        <end position="173"/>
    </location>
</feature>
<gene>
    <name evidence="12" type="ORF">JOE57_000279</name>
</gene>
<dbReference type="SFLD" id="SFLDS00003">
    <property type="entry name" value="Haloacid_Dehalogenase"/>
    <property type="match status" value="1"/>
</dbReference>
<dbReference type="Pfam" id="PF08282">
    <property type="entry name" value="Hydrolase_3"/>
    <property type="match status" value="1"/>
</dbReference>
<evidence type="ECO:0000313" key="13">
    <source>
        <dbReference type="Proteomes" id="UP000704762"/>
    </source>
</evidence>
<dbReference type="SUPFAM" id="SSF53448">
    <property type="entry name" value="Nucleotide-diphospho-sugar transferases"/>
    <property type="match status" value="1"/>
</dbReference>
<dbReference type="InterPro" id="IPR023214">
    <property type="entry name" value="HAD_sf"/>
</dbReference>
<evidence type="ECO:0000256" key="8">
    <source>
        <dbReference type="ARBA" id="ARBA00022723"/>
    </source>
</evidence>
<dbReference type="Gene3D" id="3.40.50.1000">
    <property type="entry name" value="HAD superfamily/HAD-like"/>
    <property type="match status" value="1"/>
</dbReference>
<proteinExistence type="inferred from homology"/>
<evidence type="ECO:0000256" key="11">
    <source>
        <dbReference type="SAM" id="MobiDB-lite"/>
    </source>
</evidence>
<reference evidence="12 13" key="1">
    <citation type="submission" date="2021-01" db="EMBL/GenBank/DDBJ databases">
        <title>Sequencing the genomes of 1000 actinobacteria strains.</title>
        <authorList>
            <person name="Klenk H.-P."/>
        </authorList>
    </citation>
    <scope>NUCLEOTIDE SEQUENCE [LARGE SCALE GENOMIC DNA]</scope>
    <source>
        <strain evidence="12 13">DSM 18662</strain>
    </source>
</reference>
<dbReference type="CDD" id="cd02513">
    <property type="entry name" value="CMP-NeuAc_Synthase"/>
    <property type="match status" value="1"/>
</dbReference>
<evidence type="ECO:0000313" key="12">
    <source>
        <dbReference type="EMBL" id="MBM7797358.1"/>
    </source>
</evidence>
<dbReference type="InterPro" id="IPR010023">
    <property type="entry name" value="KdsC_fam"/>
</dbReference>